<keyword evidence="2" id="KW-1185">Reference proteome</keyword>
<comment type="caution">
    <text evidence="1">The sequence shown here is derived from an EMBL/GenBank/DDBJ whole genome shotgun (WGS) entry which is preliminary data.</text>
</comment>
<name>X6NTG3_RETFI</name>
<protein>
    <submittedName>
        <fullName evidence="1">Uncharacterized protein</fullName>
    </submittedName>
</protein>
<proteinExistence type="predicted"/>
<evidence type="ECO:0000313" key="2">
    <source>
        <dbReference type="Proteomes" id="UP000023152"/>
    </source>
</evidence>
<dbReference type="Proteomes" id="UP000023152">
    <property type="component" value="Unassembled WGS sequence"/>
</dbReference>
<sequence length="117" mass="13953">MFIFQILFHITKKYHNQADLSADEKDTHKQPPDDIVYHNDNKQEEFQSFSEESEGLKKTNTHHKNNVLYEDRTESTTVYSNVDDPTLHTWQDEILNDDRHKTFNKRSRLLDDVENST</sequence>
<organism evidence="1 2">
    <name type="scientific">Reticulomyxa filosa</name>
    <dbReference type="NCBI Taxonomy" id="46433"/>
    <lineage>
        <taxon>Eukaryota</taxon>
        <taxon>Sar</taxon>
        <taxon>Rhizaria</taxon>
        <taxon>Retaria</taxon>
        <taxon>Foraminifera</taxon>
        <taxon>Monothalamids</taxon>
        <taxon>Reticulomyxidae</taxon>
        <taxon>Reticulomyxa</taxon>
    </lineage>
</organism>
<reference evidence="1 2" key="1">
    <citation type="journal article" date="2013" name="Curr. Biol.">
        <title>The Genome of the Foraminiferan Reticulomyxa filosa.</title>
        <authorList>
            <person name="Glockner G."/>
            <person name="Hulsmann N."/>
            <person name="Schleicher M."/>
            <person name="Noegel A.A."/>
            <person name="Eichinger L."/>
            <person name="Gallinger C."/>
            <person name="Pawlowski J."/>
            <person name="Sierra R."/>
            <person name="Euteneuer U."/>
            <person name="Pillet L."/>
            <person name="Moustafa A."/>
            <person name="Platzer M."/>
            <person name="Groth M."/>
            <person name="Szafranski K."/>
            <person name="Schliwa M."/>
        </authorList>
    </citation>
    <scope>NUCLEOTIDE SEQUENCE [LARGE SCALE GENOMIC DNA]</scope>
</reference>
<accession>X6NTG3</accession>
<gene>
    <name evidence="1" type="ORF">RFI_07844</name>
</gene>
<dbReference type="EMBL" id="ASPP01006140">
    <property type="protein sequence ID" value="ETO29281.1"/>
    <property type="molecule type" value="Genomic_DNA"/>
</dbReference>
<dbReference type="AlphaFoldDB" id="X6NTG3"/>
<evidence type="ECO:0000313" key="1">
    <source>
        <dbReference type="EMBL" id="ETO29281.1"/>
    </source>
</evidence>